<feature type="compositionally biased region" description="Basic and acidic residues" evidence="1">
    <location>
        <begin position="182"/>
        <end position="191"/>
    </location>
</feature>
<dbReference type="Proteomes" id="UP001303115">
    <property type="component" value="Unassembled WGS sequence"/>
</dbReference>
<proteinExistence type="predicted"/>
<keyword evidence="2" id="KW-0812">Transmembrane</keyword>
<feature type="transmembrane region" description="Helical" evidence="2">
    <location>
        <begin position="42"/>
        <end position="67"/>
    </location>
</feature>
<feature type="transmembrane region" description="Helical" evidence="2">
    <location>
        <begin position="73"/>
        <end position="94"/>
    </location>
</feature>
<keyword evidence="2" id="KW-0472">Membrane</keyword>
<evidence type="ECO:0000313" key="3">
    <source>
        <dbReference type="EMBL" id="KAK4038228.1"/>
    </source>
</evidence>
<keyword evidence="4" id="KW-1185">Reference proteome</keyword>
<comment type="caution">
    <text evidence="3">The sequence shown here is derived from an EMBL/GenBank/DDBJ whole genome shotgun (WGS) entry which is preliminary data.</text>
</comment>
<organism evidence="3 4">
    <name type="scientific">Parachaetomium inaequale</name>
    <dbReference type="NCBI Taxonomy" id="2588326"/>
    <lineage>
        <taxon>Eukaryota</taxon>
        <taxon>Fungi</taxon>
        <taxon>Dikarya</taxon>
        <taxon>Ascomycota</taxon>
        <taxon>Pezizomycotina</taxon>
        <taxon>Sordariomycetes</taxon>
        <taxon>Sordariomycetidae</taxon>
        <taxon>Sordariales</taxon>
        <taxon>Chaetomiaceae</taxon>
        <taxon>Parachaetomium</taxon>
    </lineage>
</organism>
<sequence length="312" mass="35012">MPRITSNEDDYQTVIMPRARSDEDEYKPGWGTRVLQGVKVGVIVFIGLSVIPMGIMASITTMLAWVFLAVRVIYVYIETAFLTVFDYFFAGWRYPHLGTVDYRTTMYNYGQYWTAPHPHAIYRGYRYGYGSSSDGSSSDSEGSTSSPTARSFPPMRRYLSPSDKRPRRRRSTTTASAPGLHKRGDWRDEWRAPTGITATPETSSSSSSSSTTAAATPETSSSGSSSSSSSSSSSRGSSSRTPTERRRRNSAAAALTTPSNSNKKRAVTFETPSPRSSMALRERREAENRRRFEEQEREEYEKYFLRADLANW</sequence>
<reference evidence="4" key="1">
    <citation type="journal article" date="2023" name="Mol. Phylogenet. Evol.">
        <title>Genome-scale phylogeny and comparative genomics of the fungal order Sordariales.</title>
        <authorList>
            <person name="Hensen N."/>
            <person name="Bonometti L."/>
            <person name="Westerberg I."/>
            <person name="Brannstrom I.O."/>
            <person name="Guillou S."/>
            <person name="Cros-Aarteil S."/>
            <person name="Calhoun S."/>
            <person name="Haridas S."/>
            <person name="Kuo A."/>
            <person name="Mondo S."/>
            <person name="Pangilinan J."/>
            <person name="Riley R."/>
            <person name="LaButti K."/>
            <person name="Andreopoulos B."/>
            <person name="Lipzen A."/>
            <person name="Chen C."/>
            <person name="Yan M."/>
            <person name="Daum C."/>
            <person name="Ng V."/>
            <person name="Clum A."/>
            <person name="Steindorff A."/>
            <person name="Ohm R.A."/>
            <person name="Martin F."/>
            <person name="Silar P."/>
            <person name="Natvig D.O."/>
            <person name="Lalanne C."/>
            <person name="Gautier V."/>
            <person name="Ament-Velasquez S.L."/>
            <person name="Kruys A."/>
            <person name="Hutchinson M.I."/>
            <person name="Powell A.J."/>
            <person name="Barry K."/>
            <person name="Miller A.N."/>
            <person name="Grigoriev I.V."/>
            <person name="Debuchy R."/>
            <person name="Gladieux P."/>
            <person name="Hiltunen Thoren M."/>
            <person name="Johannesson H."/>
        </authorList>
    </citation>
    <scope>NUCLEOTIDE SEQUENCE [LARGE SCALE GENOMIC DNA]</scope>
    <source>
        <strain evidence="4">CBS 284.82</strain>
    </source>
</reference>
<feature type="compositionally biased region" description="Basic and acidic residues" evidence="1">
    <location>
        <begin position="280"/>
        <end position="294"/>
    </location>
</feature>
<dbReference type="EMBL" id="MU854435">
    <property type="protein sequence ID" value="KAK4038228.1"/>
    <property type="molecule type" value="Genomic_DNA"/>
</dbReference>
<dbReference type="AlphaFoldDB" id="A0AAN6SQE2"/>
<gene>
    <name evidence="3" type="ORF">C8A01DRAFT_37811</name>
</gene>
<keyword evidence="2" id="KW-1133">Transmembrane helix</keyword>
<evidence type="ECO:0000256" key="2">
    <source>
        <dbReference type="SAM" id="Phobius"/>
    </source>
</evidence>
<accession>A0AAN6SQE2</accession>
<feature type="region of interest" description="Disordered" evidence="1">
    <location>
        <begin position="133"/>
        <end position="294"/>
    </location>
</feature>
<feature type="compositionally biased region" description="Low complexity" evidence="1">
    <location>
        <begin position="197"/>
        <end position="241"/>
    </location>
</feature>
<evidence type="ECO:0000313" key="4">
    <source>
        <dbReference type="Proteomes" id="UP001303115"/>
    </source>
</evidence>
<evidence type="ECO:0000256" key="1">
    <source>
        <dbReference type="SAM" id="MobiDB-lite"/>
    </source>
</evidence>
<protein>
    <submittedName>
        <fullName evidence="3">Uncharacterized protein</fullName>
    </submittedName>
</protein>
<name>A0AAN6SQE2_9PEZI</name>
<feature type="compositionally biased region" description="Low complexity" evidence="1">
    <location>
        <begin position="133"/>
        <end position="146"/>
    </location>
</feature>